<sequence length="1488" mass="172468">MANPANDFKSLLLSTIEAREKTEQESSQPVPLEGLFNGIFDPPVKKLKKEKTCINFEGLELEQSDTITKLVREFFRASLAIGNMGEVINEIIGLLNQPSWQRVCLILSLFGALITDSPTTYGMLLGLGGDITQSSSLLLPAPSITIPTIFEYLTSITVISSPELWNGILSFMIIIIQQYPHAILEIPSSLAADIVKNILKQINLLNDNLTSIELECVEKGKEVIDTLLVGKDCGGVGCVSHYHIIEQLQEIYGPPVRGQFIKVHWTMERFINELSLRRKRLAFLMMPPDAAWPLISQYSRSHEYIDLAKLDSYRPFQCDYEQFIEEGQATSYASRFRDLFFQRAPIEEVETMIKSMKLTSVGLEPVRDALFTKVHDVIKLVQSHSNFNEYMRGTSNEELYNDILIPGDLDFWELIIELGDQLYGLVAYEYIKYEEVLLEFYHMVYPKSGENVISRRNTLPKDNTLIWLLIQLFPIEKVKSQIIAQDLSNDESLFSMLIQLYNDRQVMSKDAFYLRDLSLQCAMSHQHNALKERSNLKYRHPQLVGALAYSPMIRTLQMYFLKVYKENVTKHDLFKNLPIQEIIKIAILSQLIMVADTLYVHLVPDKLMNVDKLGFPEAKFLQGGSVSHKLLDFINIHNKNRLEQLIYKMMLYGSNEPSFNFDAKDHNITCISPYTLDVVYKIVYSAPWSLEQMIKDIFAKFKRIDKSLKTHTEGNASMVSEYSYRWQHTIMQFLCHRLLRFLKYSSKAPDLLHHIKYSVSYLDHRQTYRDVEMFAIHVMMIQTDVKFIRSIADPNRDKPIWFPESELLARYMIFTLARLIKFRGLDDISPELIQGILTSIYPDSLEWSATTLSYFPEPLRIFFSQQQEKMKGTFPSISDKDMDSALKIGNLFKLFMGALTSEDETMLQEHYSKLENQSIFLCSLWKIGCYRKTLRKVLLQFPPSRMATYTVVLVDFIIEKIENDISGPPVEVCYKMLEELIWRYQILAFEHVLFALVRGQRENNSVVLGILDYLLFESEGYSERVHYFLSLKFNHRYWVEDDHHEKLMEYLKRYPEYFQYEAYAMDGIGYTDGYETAAKKLDPPLKAINMPIYYTSSIRKSLPILDLVVGRFIEFGETAKLVKLLDEFGQLYRFHQTSLAFVRDLLCYYYSASTIRDPIICSKLIKLLDFDEYDFVAELLQYEGNVIFELSYFEKVFHKLADNMDPQKCAPKANTKFPERHFQEIPNPVVQALHIACVEILAIPTSPQDIIKATLDIILMNGKNVAVQPMVLHAIGLLYSFLPTEEFVYKMFDEMLILIQEDPHLGEFSQPCNMTGRDTKDPSIDPLIQQLLSHSTPFSTMFPYIFNDYKSNLLNFGTNAANSFLTFIHSLLHYSNIEVVEKFFAKLILLRGLIKTDIQLLYLCALVGPLMYRFEHDPLFISFLRNFAQMLNEVTINMKIEDYGDSTLALEQVYDFLHYVKPIILNYALSEVFMAKLHVQTRLIGYRV</sequence>
<comment type="caution">
    <text evidence="6">The sequence shown here is derived from an EMBL/GenBank/DDBJ whole genome shotgun (WGS) entry which is preliminary data.</text>
</comment>
<protein>
    <submittedName>
        <fullName evidence="6">15397_t:CDS:1</fullName>
    </submittedName>
</protein>
<dbReference type="GO" id="GO:0006357">
    <property type="term" value="P:regulation of transcription by RNA polymerase II"/>
    <property type="evidence" value="ECO:0007669"/>
    <property type="project" value="TreeGrafter"/>
</dbReference>
<evidence type="ECO:0000313" key="6">
    <source>
        <dbReference type="EMBL" id="CAG8572920.1"/>
    </source>
</evidence>
<keyword evidence="5" id="KW-0539">Nucleus</keyword>
<dbReference type="Proteomes" id="UP000789570">
    <property type="component" value="Unassembled WGS sequence"/>
</dbReference>
<reference evidence="6" key="1">
    <citation type="submission" date="2021-06" db="EMBL/GenBank/DDBJ databases">
        <authorList>
            <person name="Kallberg Y."/>
            <person name="Tangrot J."/>
            <person name="Rosling A."/>
        </authorList>
    </citation>
    <scope>NUCLEOTIDE SEQUENCE</scope>
    <source>
        <strain evidence="6">UK204</strain>
    </source>
</reference>
<evidence type="ECO:0000256" key="1">
    <source>
        <dbReference type="ARBA" id="ARBA00004123"/>
    </source>
</evidence>
<dbReference type="PANTHER" id="PTHR12691">
    <property type="entry name" value="MEDIATOR OF RNA POLYMERASE II TRANSCRIPTION SUBUNIT 23"/>
    <property type="match status" value="1"/>
</dbReference>
<dbReference type="Pfam" id="PF11573">
    <property type="entry name" value="Med23"/>
    <property type="match status" value="1"/>
</dbReference>
<evidence type="ECO:0000313" key="7">
    <source>
        <dbReference type="Proteomes" id="UP000789570"/>
    </source>
</evidence>
<name>A0A9N9G1H4_9GLOM</name>
<comment type="subcellular location">
    <subcellularLocation>
        <location evidence="1">Nucleus</location>
    </subcellularLocation>
</comment>
<keyword evidence="3" id="KW-0805">Transcription regulation</keyword>
<proteinExistence type="inferred from homology"/>
<keyword evidence="4" id="KW-0804">Transcription</keyword>
<evidence type="ECO:0000256" key="2">
    <source>
        <dbReference type="ARBA" id="ARBA00010222"/>
    </source>
</evidence>
<dbReference type="SUPFAM" id="SSF48371">
    <property type="entry name" value="ARM repeat"/>
    <property type="match status" value="1"/>
</dbReference>
<gene>
    <name evidence="6" type="ORF">FCALED_LOCUS7187</name>
</gene>
<dbReference type="OrthoDB" id="9982951at2759"/>
<dbReference type="InterPro" id="IPR021629">
    <property type="entry name" value="Mediator_Med23"/>
</dbReference>
<evidence type="ECO:0000256" key="5">
    <source>
        <dbReference type="ARBA" id="ARBA00023242"/>
    </source>
</evidence>
<dbReference type="GO" id="GO:0005667">
    <property type="term" value="C:transcription regulator complex"/>
    <property type="evidence" value="ECO:0007669"/>
    <property type="project" value="TreeGrafter"/>
</dbReference>
<dbReference type="GO" id="GO:0010628">
    <property type="term" value="P:positive regulation of gene expression"/>
    <property type="evidence" value="ECO:0007669"/>
    <property type="project" value="TreeGrafter"/>
</dbReference>
<dbReference type="EMBL" id="CAJVPQ010001859">
    <property type="protein sequence ID" value="CAG8572920.1"/>
    <property type="molecule type" value="Genomic_DNA"/>
</dbReference>
<organism evidence="6 7">
    <name type="scientific">Funneliformis caledonium</name>
    <dbReference type="NCBI Taxonomy" id="1117310"/>
    <lineage>
        <taxon>Eukaryota</taxon>
        <taxon>Fungi</taxon>
        <taxon>Fungi incertae sedis</taxon>
        <taxon>Mucoromycota</taxon>
        <taxon>Glomeromycotina</taxon>
        <taxon>Glomeromycetes</taxon>
        <taxon>Glomerales</taxon>
        <taxon>Glomeraceae</taxon>
        <taxon>Funneliformis</taxon>
    </lineage>
</organism>
<dbReference type="PANTHER" id="PTHR12691:SF10">
    <property type="entry name" value="MEDIATOR OF RNA POLYMERASE II TRANSCRIPTION SUBUNIT 23"/>
    <property type="match status" value="1"/>
</dbReference>
<dbReference type="InterPro" id="IPR016024">
    <property type="entry name" value="ARM-type_fold"/>
</dbReference>
<evidence type="ECO:0000256" key="3">
    <source>
        <dbReference type="ARBA" id="ARBA00023015"/>
    </source>
</evidence>
<accession>A0A9N9G1H4</accession>
<comment type="similarity">
    <text evidence="2">Belongs to the Mediator complex subunit 23 family.</text>
</comment>
<keyword evidence="7" id="KW-1185">Reference proteome</keyword>
<evidence type="ECO:0000256" key="4">
    <source>
        <dbReference type="ARBA" id="ARBA00023163"/>
    </source>
</evidence>
<dbReference type="GO" id="GO:0016592">
    <property type="term" value="C:mediator complex"/>
    <property type="evidence" value="ECO:0007669"/>
    <property type="project" value="TreeGrafter"/>
</dbReference>